<dbReference type="InterPro" id="IPR051728">
    <property type="entry name" value="RING-FYVE_E3_ubiquitin-ligase"/>
</dbReference>
<evidence type="ECO:0000256" key="2">
    <source>
        <dbReference type="ARBA" id="ARBA00022833"/>
    </source>
</evidence>
<dbReference type="SMART" id="SM00184">
    <property type="entry name" value="RING"/>
    <property type="match status" value="1"/>
</dbReference>
<evidence type="ECO:0000256" key="1">
    <source>
        <dbReference type="ARBA" id="ARBA00022771"/>
    </source>
</evidence>
<evidence type="ECO:0000313" key="5">
    <source>
        <dbReference type="EMBL" id="KAF7240845.1"/>
    </source>
</evidence>
<dbReference type="GO" id="GO:0070936">
    <property type="term" value="P:protein K48-linked ubiquitination"/>
    <property type="evidence" value="ECO:0007669"/>
    <property type="project" value="TreeGrafter"/>
</dbReference>
<dbReference type="GO" id="GO:0043161">
    <property type="term" value="P:proteasome-mediated ubiquitin-dependent protein catabolic process"/>
    <property type="evidence" value="ECO:0007669"/>
    <property type="project" value="TreeGrafter"/>
</dbReference>
<evidence type="ECO:0000259" key="4">
    <source>
        <dbReference type="PROSITE" id="PS50089"/>
    </source>
</evidence>
<dbReference type="GO" id="GO:0005886">
    <property type="term" value="C:plasma membrane"/>
    <property type="evidence" value="ECO:0007669"/>
    <property type="project" value="TreeGrafter"/>
</dbReference>
<keyword evidence="1 3" id="KW-0479">Metal-binding</keyword>
<dbReference type="GO" id="GO:0005737">
    <property type="term" value="C:cytoplasm"/>
    <property type="evidence" value="ECO:0007669"/>
    <property type="project" value="TreeGrafter"/>
</dbReference>
<dbReference type="GO" id="GO:0008270">
    <property type="term" value="F:zinc ion binding"/>
    <property type="evidence" value="ECO:0007669"/>
    <property type="project" value="UniProtKB-KW"/>
</dbReference>
<proteinExistence type="predicted"/>
<dbReference type="PANTHER" id="PTHR14879:SF15">
    <property type="entry name" value="E3 UBIQUITIN-PROTEIN LIGASE RIFIFYLIN-LIKE PROTEIN"/>
    <property type="match status" value="1"/>
</dbReference>
<dbReference type="GO" id="GO:0061630">
    <property type="term" value="F:ubiquitin protein ligase activity"/>
    <property type="evidence" value="ECO:0007669"/>
    <property type="project" value="TreeGrafter"/>
</dbReference>
<dbReference type="SUPFAM" id="SSF57850">
    <property type="entry name" value="RING/U-box"/>
    <property type="match status" value="1"/>
</dbReference>
<evidence type="ECO:0000256" key="3">
    <source>
        <dbReference type="PROSITE-ProRule" id="PRU00175"/>
    </source>
</evidence>
<dbReference type="Pfam" id="PF13920">
    <property type="entry name" value="zf-C3HC4_3"/>
    <property type="match status" value="1"/>
</dbReference>
<dbReference type="GO" id="GO:1902042">
    <property type="term" value="P:negative regulation of extrinsic apoptotic signaling pathway via death domain receptors"/>
    <property type="evidence" value="ECO:0007669"/>
    <property type="project" value="TreeGrafter"/>
</dbReference>
<comment type="caution">
    <text evidence="5">The sequence shown here is derived from an EMBL/GenBank/DDBJ whole genome shotgun (WGS) entry which is preliminary data.</text>
</comment>
<accession>A0A8S9YFA2</accession>
<dbReference type="Gene3D" id="3.30.40.10">
    <property type="entry name" value="Zinc/RING finger domain, C3HC4 (zinc finger)"/>
    <property type="match status" value="1"/>
</dbReference>
<dbReference type="InterPro" id="IPR013083">
    <property type="entry name" value="Znf_RING/FYVE/PHD"/>
</dbReference>
<name>A0A8S9YFA2_9TREM</name>
<sequence>MAVVFVTFSPLTQCSRVPLFDNERIARLLSIVFRFSAVGFSQSYDWSFFFKDGSTDDLETERKNNLQEHTTSELQFYVNTHNIEVKDSMDKDCLIRSITAHQCDQCEPKNVQLSMNDPVKSSVESGRWKPPTSNLVSLIEIPDEEAVEQLSNIQLRLLLSHHAIEHAFFLERCEYVERVKQLWRESMWTKEDMTNAAVANSGECHICRDSPINCVILPCGHMATCMNCARRLPTCPICRKPVCQTVRIFRV</sequence>
<dbReference type="InterPro" id="IPR001841">
    <property type="entry name" value="Znf_RING"/>
</dbReference>
<gene>
    <name evidence="5" type="ORF">EG68_10489</name>
</gene>
<dbReference type="OrthoDB" id="6232965at2759"/>
<dbReference type="EMBL" id="JTDE01007134">
    <property type="protein sequence ID" value="KAF7240845.1"/>
    <property type="molecule type" value="Genomic_DNA"/>
</dbReference>
<protein>
    <recommendedName>
        <fullName evidence="4">RING-type domain-containing protein</fullName>
    </recommendedName>
</protein>
<reference evidence="5" key="1">
    <citation type="submission" date="2019-07" db="EMBL/GenBank/DDBJ databases">
        <title>Annotation for the trematode Paragonimus miyazaki's.</title>
        <authorList>
            <person name="Choi Y.-J."/>
        </authorList>
    </citation>
    <scope>NUCLEOTIDE SEQUENCE</scope>
    <source>
        <strain evidence="5">Japan</strain>
    </source>
</reference>
<keyword evidence="6" id="KW-1185">Reference proteome</keyword>
<feature type="domain" description="RING-type" evidence="4">
    <location>
        <begin position="204"/>
        <end position="239"/>
    </location>
</feature>
<dbReference type="Proteomes" id="UP000822476">
    <property type="component" value="Unassembled WGS sequence"/>
</dbReference>
<dbReference type="PANTHER" id="PTHR14879">
    <property type="entry name" value="CASPASE REGULATOR, RING FINGER DOMAIN-CONTAINING"/>
    <property type="match status" value="1"/>
</dbReference>
<evidence type="ECO:0000313" key="6">
    <source>
        <dbReference type="Proteomes" id="UP000822476"/>
    </source>
</evidence>
<keyword evidence="2" id="KW-0862">Zinc</keyword>
<dbReference type="PROSITE" id="PS50089">
    <property type="entry name" value="ZF_RING_2"/>
    <property type="match status" value="1"/>
</dbReference>
<keyword evidence="1 3" id="KW-0863">Zinc-finger</keyword>
<dbReference type="AlphaFoldDB" id="A0A8S9YFA2"/>
<organism evidence="5 6">
    <name type="scientific">Paragonimus skrjabini miyazakii</name>
    <dbReference type="NCBI Taxonomy" id="59628"/>
    <lineage>
        <taxon>Eukaryota</taxon>
        <taxon>Metazoa</taxon>
        <taxon>Spiralia</taxon>
        <taxon>Lophotrochozoa</taxon>
        <taxon>Platyhelminthes</taxon>
        <taxon>Trematoda</taxon>
        <taxon>Digenea</taxon>
        <taxon>Plagiorchiida</taxon>
        <taxon>Troglotremata</taxon>
        <taxon>Troglotrematidae</taxon>
        <taxon>Paragonimus</taxon>
    </lineage>
</organism>